<dbReference type="PROSITE" id="PS51272">
    <property type="entry name" value="SLH"/>
    <property type="match status" value="2"/>
</dbReference>
<comment type="caution">
    <text evidence="4">The sequence shown here is derived from an EMBL/GenBank/DDBJ whole genome shotgun (WGS) entry which is preliminary data.</text>
</comment>
<evidence type="ECO:0000256" key="2">
    <source>
        <dbReference type="SAM" id="SignalP"/>
    </source>
</evidence>
<accession>G4D3A0</accession>
<dbReference type="InterPro" id="IPR007329">
    <property type="entry name" value="FMN-bd"/>
</dbReference>
<keyword evidence="5" id="KW-1185">Reference proteome</keyword>
<sequence length="1056" mass="118770">MKEKILSAGLAALLLVGSINPVAYAQNGLSNKAKVEKLVNRKIVEGDEKGNLNLNDNIKRSEITKIIVYALGKEAEAKKLQPKQGKFSDVSISHWANGVISYASEEKMKNGQNIVNGYPDGTFKPEDNITNAELLKMLVVATKKDLNSTEIKNAQWPKDYIKWAEEEKLIGKDTGIEKIEPSEKATRETAFVALSNGLEKIEKKTNTSTNKEEPKKTENKNRSGFNYRTINIVGYDTPRDSRSSNTDSRPAKPLNPTTPTTPKNPAAPLVPSPKEDVKYADGTWYGIAKENYANPQRGEDLVAVTIKDGKITGAKIVYTTEDPATGLSETNGIKILGAYFGESEETFKTPKNIDEKGLKEVQEYLQKKVRGKIKNLNSKYDAVTNATISARAYLLGVEHALERAAKYAKDKEDQKIAFIKVEDRTNAMNEGKLFYDKPINLGFLRFEVTKANGEVLKSQTLDDLKKLGVECNYKNGDVIANQGKRTAIELKFTHAPSLTEQSLNIVVSETPKVKDNPSHFLITYKDGSNQKIDIPKGKLTVGKVISIDKPIEKVELYKDSEMILETEPIYQGDSAKYFAETKNLASKDRWEYGTYRLDTHFEKGLEVESFEIEPITKKYGVGEKLSDKDLKLKVIMNSGQTKTIFFTDAPKEGFEIDPIIGYEFTKDDLAKKEKEITVKNKGKEQKYKVQITEQENLTPAKVVIKDKKDGKEIFELKWKQNEWTDQKGQIFKKGIIGTIPTKYNSSKISDFDIKVYNLEGKEINILDAEKTVYSVIKKERGFFQVHFKAKYDDVSNYAMWSVGFKDAIKDEDNIVGKDNAGGKAKVIDKVPTRVVLRDKTDNTVVKEFTWKKEKFEESGTISKPKQSIPVKYKDLKEDTFKIEVFNESNQSIDDVVEEVKVVNAGKMKNLTINFKTDKYAASYLMIFFTNFEEQEKSVNEKQGNSQVNYFGEAPCEDIIAKFNFTQKVKVVVGDDGRIESVTDNNTDRGSQNAIYWTVYENHENGLKKYKGKDLDGVKAMKTDKDGVDSVSGATVTSKSVQQAVIKALESKNQKNK</sequence>
<dbReference type="Gene3D" id="3.90.1010.20">
    <property type="match status" value="2"/>
</dbReference>
<dbReference type="STRING" id="997350.HMPREF9129_0880"/>
<dbReference type="OrthoDB" id="1699243at2"/>
<dbReference type="eggNOG" id="COG2373">
    <property type="taxonomic scope" value="Bacteria"/>
</dbReference>
<organism evidence="4 5">
    <name type="scientific">Peptoniphilus indolicus ATCC 29427</name>
    <dbReference type="NCBI Taxonomy" id="997350"/>
    <lineage>
        <taxon>Bacteria</taxon>
        <taxon>Bacillati</taxon>
        <taxon>Bacillota</taxon>
        <taxon>Tissierellia</taxon>
        <taxon>Tissierellales</taxon>
        <taxon>Peptoniphilaceae</taxon>
        <taxon>Peptoniphilus</taxon>
    </lineage>
</organism>
<gene>
    <name evidence="4" type="ORF">HMPREF9129_0880</name>
</gene>
<dbReference type="HOGENOM" id="CLU_290006_0_0_9"/>
<evidence type="ECO:0000313" key="4">
    <source>
        <dbReference type="EMBL" id="EGY79994.1"/>
    </source>
</evidence>
<dbReference type="EMBL" id="AGBB01000077">
    <property type="protein sequence ID" value="EGY79994.1"/>
    <property type="molecule type" value="Genomic_DNA"/>
</dbReference>
<evidence type="ECO:0000313" key="5">
    <source>
        <dbReference type="Proteomes" id="UP000003422"/>
    </source>
</evidence>
<evidence type="ECO:0000256" key="1">
    <source>
        <dbReference type="SAM" id="MobiDB-lite"/>
    </source>
</evidence>
<feature type="signal peptide" evidence="2">
    <location>
        <begin position="1"/>
        <end position="25"/>
    </location>
</feature>
<keyword evidence="2" id="KW-0732">Signal</keyword>
<reference evidence="4 5" key="1">
    <citation type="submission" date="2011-06" db="EMBL/GenBank/DDBJ databases">
        <authorList>
            <person name="Muzny D."/>
            <person name="Qin X."/>
            <person name="Deng J."/>
            <person name="Jiang H."/>
            <person name="Liu Y."/>
            <person name="Qu J."/>
            <person name="Song X.-Z."/>
            <person name="Zhang L."/>
            <person name="Thornton R."/>
            <person name="Coyle M."/>
            <person name="Francisco L."/>
            <person name="Jackson L."/>
            <person name="Javaid M."/>
            <person name="Korchina V."/>
            <person name="Kovar C."/>
            <person name="Mata R."/>
            <person name="Mathew T."/>
            <person name="Ngo R."/>
            <person name="Nguyen L."/>
            <person name="Nguyen N."/>
            <person name="Okwuonu G."/>
            <person name="Ongeri F."/>
            <person name="Pham C."/>
            <person name="Simmons D."/>
            <person name="Wilczek-Boney K."/>
            <person name="Hale W."/>
            <person name="Jakkamsetti A."/>
            <person name="Pham P."/>
            <person name="Ruth R."/>
            <person name="San Lucas F."/>
            <person name="Warren J."/>
            <person name="Zhang J."/>
            <person name="Zhao Z."/>
            <person name="Zhou C."/>
            <person name="Zhu D."/>
            <person name="Lee S."/>
            <person name="Bess C."/>
            <person name="Blankenburg K."/>
            <person name="Forbes L."/>
            <person name="Fu Q."/>
            <person name="Gubbala S."/>
            <person name="Hirani K."/>
            <person name="Jayaseelan J.C."/>
            <person name="Lara F."/>
            <person name="Munidasa M."/>
            <person name="Palculict T."/>
            <person name="Patil S."/>
            <person name="Pu L.-L."/>
            <person name="Saada N."/>
            <person name="Tang L."/>
            <person name="Weissenberger G."/>
            <person name="Zhu Y."/>
            <person name="Hemphill L."/>
            <person name="Shang Y."/>
            <person name="Youmans B."/>
            <person name="Ayvaz T."/>
            <person name="Ross M."/>
            <person name="Santibanez J."/>
            <person name="Aqrawi P."/>
            <person name="Gross S."/>
            <person name="Joshi V."/>
            <person name="Fowler G."/>
            <person name="Nazareth L."/>
            <person name="Reid J."/>
            <person name="Worley K."/>
            <person name="Petrosino J."/>
            <person name="Highlander S."/>
            <person name="Gibbs R."/>
        </authorList>
    </citation>
    <scope>NUCLEOTIDE SEQUENCE [LARGE SCALE GENOMIC DNA]</scope>
    <source>
        <strain evidence="4 5">ATCC 29427</strain>
    </source>
</reference>
<dbReference type="Pfam" id="PF04205">
    <property type="entry name" value="FMN_bind"/>
    <property type="match status" value="2"/>
</dbReference>
<evidence type="ECO:0000259" key="3">
    <source>
        <dbReference type="PROSITE" id="PS51272"/>
    </source>
</evidence>
<dbReference type="AlphaFoldDB" id="G4D3A0"/>
<feature type="region of interest" description="Disordered" evidence="1">
    <location>
        <begin position="202"/>
        <end position="275"/>
    </location>
</feature>
<dbReference type="InterPro" id="IPR001119">
    <property type="entry name" value="SLH_dom"/>
</dbReference>
<dbReference type="GO" id="GO:0010181">
    <property type="term" value="F:FMN binding"/>
    <property type="evidence" value="ECO:0007669"/>
    <property type="project" value="InterPro"/>
</dbReference>
<dbReference type="Gene3D" id="2.60.40.3630">
    <property type="match status" value="1"/>
</dbReference>
<dbReference type="Pfam" id="PF00395">
    <property type="entry name" value="SLH"/>
    <property type="match status" value="1"/>
</dbReference>
<feature type="compositionally biased region" description="Low complexity" evidence="1">
    <location>
        <begin position="251"/>
        <end position="269"/>
    </location>
</feature>
<protein>
    <recommendedName>
        <fullName evidence="3">SLH domain-containing protein</fullName>
    </recommendedName>
</protein>
<feature type="chain" id="PRO_5003462436" description="SLH domain-containing protein" evidence="2">
    <location>
        <begin position="26"/>
        <end position="1056"/>
    </location>
</feature>
<name>G4D3A0_9FIRM</name>
<proteinExistence type="predicted"/>
<dbReference type="SMART" id="SM00900">
    <property type="entry name" value="FMN_bind"/>
    <property type="match status" value="2"/>
</dbReference>
<dbReference type="PATRIC" id="fig|997350.3.peg.850"/>
<dbReference type="GO" id="GO:0016020">
    <property type="term" value="C:membrane"/>
    <property type="evidence" value="ECO:0007669"/>
    <property type="project" value="InterPro"/>
</dbReference>
<dbReference type="RefSeq" id="WP_004820674.1">
    <property type="nucleotide sequence ID" value="NZ_JH165061.1"/>
</dbReference>
<dbReference type="Proteomes" id="UP000003422">
    <property type="component" value="Unassembled WGS sequence"/>
</dbReference>
<feature type="domain" description="SLH" evidence="3">
    <location>
        <begin position="83"/>
        <end position="152"/>
    </location>
</feature>
<feature type="compositionally biased region" description="Basic and acidic residues" evidence="1">
    <location>
        <begin position="202"/>
        <end position="221"/>
    </location>
</feature>
<feature type="domain" description="SLH" evidence="3">
    <location>
        <begin position="18"/>
        <end position="81"/>
    </location>
</feature>